<reference evidence="2 3" key="1">
    <citation type="submission" date="2016-11" db="EMBL/GenBank/DDBJ databases">
        <authorList>
            <person name="Jaros S."/>
            <person name="Januszkiewicz K."/>
            <person name="Wedrychowicz H."/>
        </authorList>
    </citation>
    <scope>NUCLEOTIDE SEQUENCE [LARGE SCALE GENOMIC DNA]</scope>
    <source>
        <strain evidence="2 3">DSM 45627</strain>
    </source>
</reference>
<proteinExistence type="predicted"/>
<feature type="signal peptide" evidence="1">
    <location>
        <begin position="1"/>
        <end position="29"/>
    </location>
</feature>
<gene>
    <name evidence="2" type="ORF">SAMN05443575_0103</name>
</gene>
<feature type="chain" id="PRO_5012883592" description="Ig-like domain-containing protein" evidence="1">
    <location>
        <begin position="30"/>
        <end position="165"/>
    </location>
</feature>
<name>A0A1M5C4P4_9ACTN</name>
<organism evidence="2 3">
    <name type="scientific">Jatrophihabitans endophyticus</name>
    <dbReference type="NCBI Taxonomy" id="1206085"/>
    <lineage>
        <taxon>Bacteria</taxon>
        <taxon>Bacillati</taxon>
        <taxon>Actinomycetota</taxon>
        <taxon>Actinomycetes</taxon>
        <taxon>Jatrophihabitantales</taxon>
        <taxon>Jatrophihabitantaceae</taxon>
        <taxon>Jatrophihabitans</taxon>
    </lineage>
</organism>
<dbReference type="EMBL" id="FQVU01000001">
    <property type="protein sequence ID" value="SHF49650.1"/>
    <property type="molecule type" value="Genomic_DNA"/>
</dbReference>
<protein>
    <recommendedName>
        <fullName evidence="4">Ig-like domain-containing protein</fullName>
    </recommendedName>
</protein>
<dbReference type="OrthoDB" id="5187126at2"/>
<dbReference type="Proteomes" id="UP000186132">
    <property type="component" value="Unassembled WGS sequence"/>
</dbReference>
<dbReference type="STRING" id="1206085.SAMN05443575_0103"/>
<dbReference type="AlphaFoldDB" id="A0A1M5C4P4"/>
<accession>A0A1M5C4P4</accession>
<keyword evidence="1" id="KW-0732">Signal</keyword>
<evidence type="ECO:0000313" key="2">
    <source>
        <dbReference type="EMBL" id="SHF49650.1"/>
    </source>
</evidence>
<evidence type="ECO:0008006" key="4">
    <source>
        <dbReference type="Google" id="ProtNLM"/>
    </source>
</evidence>
<sequence length="165" mass="17348">MSKRRYTLSFASLLSLATAAIATASPAMAADGFETATASAWSTGSHFCVSNGTTPSNQTAVGCFRPSGDQIEPGDTKVDGRRVGVRWKTSDGRSGMCVNTAGKDAVFDPVVVTSPAQGGHQCNKDFTEGISITYRVGTCDASVHSCNVLANWSEWSGWITRGTNE</sequence>
<keyword evidence="3" id="KW-1185">Reference proteome</keyword>
<evidence type="ECO:0000256" key="1">
    <source>
        <dbReference type="SAM" id="SignalP"/>
    </source>
</evidence>
<evidence type="ECO:0000313" key="3">
    <source>
        <dbReference type="Proteomes" id="UP000186132"/>
    </source>
</evidence>
<dbReference type="RefSeq" id="WP_073384649.1">
    <property type="nucleotide sequence ID" value="NZ_FQVU01000001.1"/>
</dbReference>